<feature type="compositionally biased region" description="Basic and acidic residues" evidence="2">
    <location>
        <begin position="43"/>
        <end position="54"/>
    </location>
</feature>
<evidence type="ECO:0000256" key="1">
    <source>
        <dbReference type="SAM" id="Coils"/>
    </source>
</evidence>
<organism evidence="3 4">
    <name type="scientific">Ramalina farinacea</name>
    <dbReference type="NCBI Taxonomy" id="258253"/>
    <lineage>
        <taxon>Eukaryota</taxon>
        <taxon>Fungi</taxon>
        <taxon>Dikarya</taxon>
        <taxon>Ascomycota</taxon>
        <taxon>Pezizomycotina</taxon>
        <taxon>Lecanoromycetes</taxon>
        <taxon>OSLEUM clade</taxon>
        <taxon>Lecanoromycetidae</taxon>
        <taxon>Lecanorales</taxon>
        <taxon>Lecanorineae</taxon>
        <taxon>Ramalinaceae</taxon>
        <taxon>Ramalina</taxon>
    </lineage>
</organism>
<reference evidence="3" key="1">
    <citation type="journal article" date="2023" name="Genome Biol. Evol.">
        <title>First Whole Genome Sequence and Flow Cytometry Genome Size Data for the Lichen-Forming Fungus Ramalina farinacea (Ascomycota).</title>
        <authorList>
            <person name="Llewellyn T."/>
            <person name="Mian S."/>
            <person name="Hill R."/>
            <person name="Leitch I.J."/>
            <person name="Gaya E."/>
        </authorList>
    </citation>
    <scope>NUCLEOTIDE SEQUENCE</scope>
    <source>
        <strain evidence="3">LIQ254RAFAR</strain>
    </source>
</reference>
<keyword evidence="1" id="KW-0175">Coiled coil</keyword>
<feature type="region of interest" description="Disordered" evidence="2">
    <location>
        <begin position="28"/>
        <end position="54"/>
    </location>
</feature>
<accession>A0AA43QVU6</accession>
<dbReference type="EMBL" id="JAPUFD010000014">
    <property type="protein sequence ID" value="MDI1491240.1"/>
    <property type="molecule type" value="Genomic_DNA"/>
</dbReference>
<proteinExistence type="predicted"/>
<evidence type="ECO:0000313" key="3">
    <source>
        <dbReference type="EMBL" id="MDI1491240.1"/>
    </source>
</evidence>
<comment type="caution">
    <text evidence="3">The sequence shown here is derived from an EMBL/GenBank/DDBJ whole genome shotgun (WGS) entry which is preliminary data.</text>
</comment>
<gene>
    <name evidence="3" type="ORF">OHK93_002448</name>
</gene>
<keyword evidence="4" id="KW-1185">Reference proteome</keyword>
<protein>
    <submittedName>
        <fullName evidence="3">Uncharacterized protein</fullName>
    </submittedName>
</protein>
<evidence type="ECO:0000313" key="4">
    <source>
        <dbReference type="Proteomes" id="UP001161017"/>
    </source>
</evidence>
<dbReference type="AlphaFoldDB" id="A0AA43QVU6"/>
<evidence type="ECO:0000256" key="2">
    <source>
        <dbReference type="SAM" id="MobiDB-lite"/>
    </source>
</evidence>
<name>A0AA43QVU6_9LECA</name>
<sequence>MFVKQEPEEEQPEEEDLEGLLEQALNNNRFPNDELAATSLGLSKEREAHESNVRNGDKHIEKLQSQIKNLGADRNQLKDQLNELRAAAQANHTDAATQTDAVTVQLPTEVDNISDQSTMLTDNKTLLKKLFKNWTSKKKKCLLRHIDPERIKLGSQGRLRVEHEPIL</sequence>
<dbReference type="Proteomes" id="UP001161017">
    <property type="component" value="Unassembled WGS sequence"/>
</dbReference>
<feature type="coiled-coil region" evidence="1">
    <location>
        <begin position="60"/>
        <end position="87"/>
    </location>
</feature>